<protein>
    <submittedName>
        <fullName evidence="2">Uncharacterized protein</fullName>
    </submittedName>
</protein>
<feature type="compositionally biased region" description="Pro residues" evidence="1">
    <location>
        <begin position="164"/>
        <end position="174"/>
    </location>
</feature>
<gene>
    <name evidence="2" type="ORF">WMY93_000903</name>
</gene>
<dbReference type="EMBL" id="JBBPFD010000001">
    <property type="protein sequence ID" value="KAK7945175.1"/>
    <property type="molecule type" value="Genomic_DNA"/>
</dbReference>
<organism evidence="2 3">
    <name type="scientific">Mugilogobius chulae</name>
    <name type="common">yellowstripe goby</name>
    <dbReference type="NCBI Taxonomy" id="88201"/>
    <lineage>
        <taxon>Eukaryota</taxon>
        <taxon>Metazoa</taxon>
        <taxon>Chordata</taxon>
        <taxon>Craniata</taxon>
        <taxon>Vertebrata</taxon>
        <taxon>Euteleostomi</taxon>
        <taxon>Actinopterygii</taxon>
        <taxon>Neopterygii</taxon>
        <taxon>Teleostei</taxon>
        <taxon>Neoteleostei</taxon>
        <taxon>Acanthomorphata</taxon>
        <taxon>Gobiaria</taxon>
        <taxon>Gobiiformes</taxon>
        <taxon>Gobioidei</taxon>
        <taxon>Gobiidae</taxon>
        <taxon>Gobionellinae</taxon>
        <taxon>Mugilogobius</taxon>
    </lineage>
</organism>
<dbReference type="Proteomes" id="UP001460270">
    <property type="component" value="Unassembled WGS sequence"/>
</dbReference>
<dbReference type="AlphaFoldDB" id="A0AAW0QBD6"/>
<evidence type="ECO:0000313" key="2">
    <source>
        <dbReference type="EMBL" id="KAK7945175.1"/>
    </source>
</evidence>
<evidence type="ECO:0000256" key="1">
    <source>
        <dbReference type="SAM" id="MobiDB-lite"/>
    </source>
</evidence>
<evidence type="ECO:0000313" key="3">
    <source>
        <dbReference type="Proteomes" id="UP001460270"/>
    </source>
</evidence>
<keyword evidence="3" id="KW-1185">Reference proteome</keyword>
<feature type="compositionally biased region" description="Basic and acidic residues" evidence="1">
    <location>
        <begin position="197"/>
        <end position="212"/>
    </location>
</feature>
<feature type="region of interest" description="Disordered" evidence="1">
    <location>
        <begin position="47"/>
        <end position="225"/>
    </location>
</feature>
<accession>A0AAW0QBD6</accession>
<name>A0AAW0QBD6_9GOBI</name>
<proteinExistence type="predicted"/>
<sequence length="249" mass="28247">MGFKLVSAAEALEHGDLPDIAVADELDPQEVVFQINVFRALLQFQAQHEEEEEDWDDEDSSDDTSTEEEEEDEEDTEEEDEEEDTEEEDEEEDTEEEEDTDEDEDTEVESEEDDQRFPPEEFWAGWRQEVPGVLHQRAETPSPSSSLDRDEERVSSPADALPAPSSPPAPPPVDPALDFVPLGGSKRQRDEDEEEEPSSKRQRSEDSSDDHAPSTSAGTSWHIPRFGVASPVFGQYFPYPPFFREPEDD</sequence>
<reference evidence="3" key="1">
    <citation type="submission" date="2024-04" db="EMBL/GenBank/DDBJ databases">
        <title>Salinicola lusitanus LLJ914,a marine bacterium isolated from the Okinawa Trough.</title>
        <authorList>
            <person name="Li J."/>
        </authorList>
    </citation>
    <scope>NUCLEOTIDE SEQUENCE [LARGE SCALE GENOMIC DNA]</scope>
</reference>
<feature type="compositionally biased region" description="Acidic residues" evidence="1">
    <location>
        <begin position="49"/>
        <end position="114"/>
    </location>
</feature>
<comment type="caution">
    <text evidence="2">The sequence shown here is derived from an EMBL/GenBank/DDBJ whole genome shotgun (WGS) entry which is preliminary data.</text>
</comment>